<dbReference type="Gene3D" id="1.10.1740.10">
    <property type="match status" value="1"/>
</dbReference>
<dbReference type="AlphaFoldDB" id="A0A6P2BY61"/>
<feature type="domain" description="RNA polymerase sigma-70 region 2" evidence="6">
    <location>
        <begin position="1"/>
        <end position="69"/>
    </location>
</feature>
<keyword evidence="9" id="KW-1185">Reference proteome</keyword>
<dbReference type="InterPro" id="IPR013325">
    <property type="entry name" value="RNA_pol_sigma_r2"/>
</dbReference>
<evidence type="ECO:0000259" key="6">
    <source>
        <dbReference type="Pfam" id="PF04542"/>
    </source>
</evidence>
<evidence type="ECO:0000256" key="5">
    <source>
        <dbReference type="ARBA" id="ARBA00023163"/>
    </source>
</evidence>
<dbReference type="InterPro" id="IPR039425">
    <property type="entry name" value="RNA_pol_sigma-70-like"/>
</dbReference>
<gene>
    <name evidence="8" type="ORF">EAS64_20495</name>
</gene>
<dbReference type="Pfam" id="PF08281">
    <property type="entry name" value="Sigma70_r4_2"/>
    <property type="match status" value="1"/>
</dbReference>
<dbReference type="NCBIfam" id="TIGR02937">
    <property type="entry name" value="sigma70-ECF"/>
    <property type="match status" value="1"/>
</dbReference>
<comment type="caution">
    <text evidence="8">The sequence shown here is derived from an EMBL/GenBank/DDBJ whole genome shotgun (WGS) entry which is preliminary data.</text>
</comment>
<dbReference type="CDD" id="cd06171">
    <property type="entry name" value="Sigma70_r4"/>
    <property type="match status" value="1"/>
</dbReference>
<dbReference type="InterPro" id="IPR007627">
    <property type="entry name" value="RNA_pol_sigma70_r2"/>
</dbReference>
<dbReference type="OrthoDB" id="2046835at2"/>
<evidence type="ECO:0000259" key="7">
    <source>
        <dbReference type="Pfam" id="PF08281"/>
    </source>
</evidence>
<organism evidence="8 9">
    <name type="scientific">Trebonia kvetii</name>
    <dbReference type="NCBI Taxonomy" id="2480626"/>
    <lineage>
        <taxon>Bacteria</taxon>
        <taxon>Bacillati</taxon>
        <taxon>Actinomycetota</taxon>
        <taxon>Actinomycetes</taxon>
        <taxon>Streptosporangiales</taxon>
        <taxon>Treboniaceae</taxon>
        <taxon>Trebonia</taxon>
    </lineage>
</organism>
<dbReference type="InterPro" id="IPR013249">
    <property type="entry name" value="RNA_pol_sigma70_r4_t2"/>
</dbReference>
<reference evidence="8 9" key="1">
    <citation type="submission" date="2018-11" db="EMBL/GenBank/DDBJ databases">
        <title>Trebonia kvetii gen.nov., sp.nov., a novel acidophilic actinobacterium, and proposal of the new actinobacterial family Treboniaceae fam. nov.</title>
        <authorList>
            <person name="Rapoport D."/>
            <person name="Sagova-Mareckova M."/>
            <person name="Sedlacek I."/>
            <person name="Provaznik J."/>
            <person name="Kralova S."/>
            <person name="Pavlinic D."/>
            <person name="Benes V."/>
            <person name="Kopecky J."/>
        </authorList>
    </citation>
    <scope>NUCLEOTIDE SEQUENCE [LARGE SCALE GENOMIC DNA]</scope>
    <source>
        <strain evidence="8 9">15Tr583</strain>
    </source>
</reference>
<dbReference type="InterPro" id="IPR014284">
    <property type="entry name" value="RNA_pol_sigma-70_dom"/>
</dbReference>
<dbReference type="PANTHER" id="PTHR43133:SF50">
    <property type="entry name" value="ECF RNA POLYMERASE SIGMA FACTOR SIGM"/>
    <property type="match status" value="1"/>
</dbReference>
<evidence type="ECO:0000256" key="4">
    <source>
        <dbReference type="ARBA" id="ARBA00023125"/>
    </source>
</evidence>
<feature type="domain" description="RNA polymerase sigma factor 70 region 4 type 2" evidence="7">
    <location>
        <begin position="99"/>
        <end position="151"/>
    </location>
</feature>
<comment type="similarity">
    <text evidence="1">Belongs to the sigma-70 factor family. ECF subfamily.</text>
</comment>
<evidence type="ECO:0000313" key="9">
    <source>
        <dbReference type="Proteomes" id="UP000460272"/>
    </source>
</evidence>
<keyword evidence="4" id="KW-0238">DNA-binding</keyword>
<dbReference type="InterPro" id="IPR013324">
    <property type="entry name" value="RNA_pol_sigma_r3/r4-like"/>
</dbReference>
<dbReference type="EMBL" id="RPFW01000004">
    <property type="protein sequence ID" value="TVZ03627.1"/>
    <property type="molecule type" value="Genomic_DNA"/>
</dbReference>
<accession>A0A6P2BY61</accession>
<dbReference type="SUPFAM" id="SSF88946">
    <property type="entry name" value="Sigma2 domain of RNA polymerase sigma factors"/>
    <property type="match status" value="1"/>
</dbReference>
<proteinExistence type="inferred from homology"/>
<evidence type="ECO:0000313" key="8">
    <source>
        <dbReference type="EMBL" id="TVZ03627.1"/>
    </source>
</evidence>
<evidence type="ECO:0000256" key="3">
    <source>
        <dbReference type="ARBA" id="ARBA00023082"/>
    </source>
</evidence>
<keyword evidence="2" id="KW-0805">Transcription regulation</keyword>
<dbReference type="InterPro" id="IPR036388">
    <property type="entry name" value="WH-like_DNA-bd_sf"/>
</dbReference>
<keyword evidence="5" id="KW-0804">Transcription</keyword>
<dbReference type="PANTHER" id="PTHR43133">
    <property type="entry name" value="RNA POLYMERASE ECF-TYPE SIGMA FACTO"/>
    <property type="match status" value="1"/>
</dbReference>
<evidence type="ECO:0000256" key="1">
    <source>
        <dbReference type="ARBA" id="ARBA00010641"/>
    </source>
</evidence>
<dbReference type="Gene3D" id="1.10.10.10">
    <property type="entry name" value="Winged helix-like DNA-binding domain superfamily/Winged helix DNA-binding domain"/>
    <property type="match status" value="1"/>
</dbReference>
<keyword evidence="3" id="KW-0731">Sigma factor</keyword>
<name>A0A6P2BY61_9ACTN</name>
<evidence type="ECO:0000256" key="2">
    <source>
        <dbReference type="ARBA" id="ARBA00023015"/>
    </source>
</evidence>
<dbReference type="SUPFAM" id="SSF88659">
    <property type="entry name" value="Sigma3 and sigma4 domains of RNA polymerase sigma factors"/>
    <property type="match status" value="1"/>
</dbReference>
<dbReference type="GO" id="GO:0016987">
    <property type="term" value="F:sigma factor activity"/>
    <property type="evidence" value="ECO:0007669"/>
    <property type="project" value="UniProtKB-KW"/>
</dbReference>
<dbReference type="GO" id="GO:0006352">
    <property type="term" value="P:DNA-templated transcription initiation"/>
    <property type="evidence" value="ECO:0007669"/>
    <property type="project" value="InterPro"/>
</dbReference>
<dbReference type="GO" id="GO:0003677">
    <property type="term" value="F:DNA binding"/>
    <property type="evidence" value="ECO:0007669"/>
    <property type="project" value="UniProtKB-KW"/>
</dbReference>
<sequence>MYAEHAVGLIRLGFVMLGDRGAAEDVVQDAFFGLYRNWDRLNDPANALNYVRSSVLNGCRAALRTQARRDRRHRSAATGDDWLPFDSAEAAVLLSEEHREVLAAVRKLASRQREAVMLRYYLGLSPDETARVMGISTGTVKSSVSRAVAALGRALKEES</sequence>
<dbReference type="Proteomes" id="UP000460272">
    <property type="component" value="Unassembled WGS sequence"/>
</dbReference>
<protein>
    <submittedName>
        <fullName evidence="8">SigE family RNA polymerase sigma factor</fullName>
    </submittedName>
</protein>
<dbReference type="Pfam" id="PF04542">
    <property type="entry name" value="Sigma70_r2"/>
    <property type="match status" value="1"/>
</dbReference>